<evidence type="ECO:0000313" key="3">
    <source>
        <dbReference type="Proteomes" id="UP000214365"/>
    </source>
</evidence>
<evidence type="ECO:0000256" key="1">
    <source>
        <dbReference type="SAM" id="SignalP"/>
    </source>
</evidence>
<dbReference type="InterPro" id="IPR008972">
    <property type="entry name" value="Cupredoxin"/>
</dbReference>
<gene>
    <name evidence="2" type="ORF">UA08_05730</name>
</gene>
<dbReference type="InterPro" id="IPR052953">
    <property type="entry name" value="Ser-rich/MCO-related"/>
</dbReference>
<comment type="caution">
    <text evidence="2">The sequence shown here is derived from an EMBL/GenBank/DDBJ whole genome shotgun (WGS) entry which is preliminary data.</text>
</comment>
<dbReference type="SUPFAM" id="SSF49503">
    <property type="entry name" value="Cupredoxins"/>
    <property type="match status" value="1"/>
</dbReference>
<sequence length="260" mass="26295">MVRCIRPLLIAASLLSTAIAKTLSLDQSISALGTVTENDTSSTTTTHQITVGGTNGLVYTPNTISASIGDIIQFNFKSENHTATQSSFAAPCEKLAGGVDSGFMPNLDNTLNPAPTIRFQVTTTSPVWIFCAQTGHCGMGMVFAINPTAEESFEAFRVAAMEQKDIGTTSNSTSTTTVSASASNGSSSAVAVAAQGTNEAAVVLGTGILSKSKSACSCACLCGSANFPDGAGVGAVGGVGGQLPLSYAAATKRSFGDQTV</sequence>
<dbReference type="GeneID" id="31005486"/>
<keyword evidence="1" id="KW-0732">Signal</keyword>
<keyword evidence="3" id="KW-1185">Reference proteome</keyword>
<dbReference type="PANTHER" id="PTHR34883">
    <property type="entry name" value="SERINE-RICH PROTEIN, PUTATIVE-RELATED-RELATED"/>
    <property type="match status" value="1"/>
</dbReference>
<protein>
    <recommendedName>
        <fullName evidence="4">Phytocyanin domain-containing protein</fullName>
    </recommendedName>
</protein>
<dbReference type="EMBL" id="LFMY01000008">
    <property type="protein sequence ID" value="OKL59243.1"/>
    <property type="molecule type" value="Genomic_DNA"/>
</dbReference>
<organism evidence="2 3">
    <name type="scientific">Talaromyces atroroseus</name>
    <dbReference type="NCBI Taxonomy" id="1441469"/>
    <lineage>
        <taxon>Eukaryota</taxon>
        <taxon>Fungi</taxon>
        <taxon>Dikarya</taxon>
        <taxon>Ascomycota</taxon>
        <taxon>Pezizomycotina</taxon>
        <taxon>Eurotiomycetes</taxon>
        <taxon>Eurotiomycetidae</taxon>
        <taxon>Eurotiales</taxon>
        <taxon>Trichocomaceae</taxon>
        <taxon>Talaromyces</taxon>
        <taxon>Talaromyces sect. Trachyspermi</taxon>
    </lineage>
</organism>
<dbReference type="CDD" id="cd00920">
    <property type="entry name" value="Cupredoxin"/>
    <property type="match status" value="1"/>
</dbReference>
<dbReference type="RefSeq" id="XP_020119364.1">
    <property type="nucleotide sequence ID" value="XM_020268032.1"/>
</dbReference>
<dbReference type="STRING" id="1441469.A0A225AIS5"/>
<reference evidence="2 3" key="1">
    <citation type="submission" date="2015-06" db="EMBL/GenBank/DDBJ databases">
        <title>Talaromyces atroroseus IBT 11181 draft genome.</title>
        <authorList>
            <person name="Rasmussen K.B."/>
            <person name="Rasmussen S."/>
            <person name="Petersen B."/>
            <person name="Sicheritz-Ponten T."/>
            <person name="Mortensen U.H."/>
            <person name="Thrane U."/>
        </authorList>
    </citation>
    <scope>NUCLEOTIDE SEQUENCE [LARGE SCALE GENOMIC DNA]</scope>
    <source>
        <strain evidence="2 3">IBT 11181</strain>
    </source>
</reference>
<dbReference type="OrthoDB" id="2331100at2759"/>
<dbReference type="Proteomes" id="UP000214365">
    <property type="component" value="Unassembled WGS sequence"/>
</dbReference>
<evidence type="ECO:0000313" key="2">
    <source>
        <dbReference type="EMBL" id="OKL59243.1"/>
    </source>
</evidence>
<name>A0A225AIS5_TALAT</name>
<feature type="chain" id="PRO_5011711649" description="Phytocyanin domain-containing protein" evidence="1">
    <location>
        <begin position="21"/>
        <end position="260"/>
    </location>
</feature>
<feature type="signal peptide" evidence="1">
    <location>
        <begin position="1"/>
        <end position="20"/>
    </location>
</feature>
<accession>A0A225AIS5</accession>
<dbReference type="AlphaFoldDB" id="A0A225AIS5"/>
<proteinExistence type="predicted"/>
<dbReference type="PANTHER" id="PTHR34883:SF4">
    <property type="entry name" value="CUPREDOXIN"/>
    <property type="match status" value="1"/>
</dbReference>
<evidence type="ECO:0008006" key="4">
    <source>
        <dbReference type="Google" id="ProtNLM"/>
    </source>
</evidence>
<dbReference type="Gene3D" id="2.60.40.420">
    <property type="entry name" value="Cupredoxins - blue copper proteins"/>
    <property type="match status" value="1"/>
</dbReference>